<dbReference type="InterPro" id="IPR021869">
    <property type="entry name" value="RNase_Zc3h12_NYN"/>
</dbReference>
<accession>A0A1I0N5F8</accession>
<dbReference type="Proteomes" id="UP000199650">
    <property type="component" value="Unassembled WGS sequence"/>
</dbReference>
<evidence type="ECO:0000259" key="2">
    <source>
        <dbReference type="Pfam" id="PF11977"/>
    </source>
</evidence>
<dbReference type="STRING" id="1173584.SAMN05444851_0558"/>
<dbReference type="Gene3D" id="3.40.50.11980">
    <property type="match status" value="1"/>
</dbReference>
<organism evidence="3 4">
    <name type="scientific">Aliiroseovarius sediminilitoris</name>
    <dbReference type="NCBI Taxonomy" id="1173584"/>
    <lineage>
        <taxon>Bacteria</taxon>
        <taxon>Pseudomonadati</taxon>
        <taxon>Pseudomonadota</taxon>
        <taxon>Alphaproteobacteria</taxon>
        <taxon>Rhodobacterales</taxon>
        <taxon>Paracoccaceae</taxon>
        <taxon>Aliiroseovarius</taxon>
    </lineage>
</organism>
<keyword evidence="1" id="KW-0472">Membrane</keyword>
<evidence type="ECO:0000313" key="4">
    <source>
        <dbReference type="Proteomes" id="UP000199650"/>
    </source>
</evidence>
<dbReference type="Pfam" id="PF11977">
    <property type="entry name" value="RNase_Zc3h12a"/>
    <property type="match status" value="1"/>
</dbReference>
<dbReference type="EMBL" id="FOJB01000001">
    <property type="protein sequence ID" value="SEV96097.1"/>
    <property type="molecule type" value="Genomic_DNA"/>
</dbReference>
<dbReference type="AlphaFoldDB" id="A0A1I0N5F8"/>
<feature type="domain" description="RNase NYN" evidence="2">
    <location>
        <begin position="67"/>
        <end position="175"/>
    </location>
</feature>
<sequence>MLFLFLVTLLSFLFTAFAVSKPGWDDLLLLSVPITLAGLFLLLRLLQRQTSSRQRKPKRPAQKKVWAIVDGSNVLHWADGEPSIDPLRAVTRRLLELGFSPRVFFDANAGYLLSGRYLHDRDFENILRLQSSSVTVVAKGTIADEAILREARRLNAIVVTNDRYRDWAEMFPEVQTNGFLMRGKYTSNGLMLDVDVKVAS</sequence>
<keyword evidence="4" id="KW-1185">Reference proteome</keyword>
<keyword evidence="1" id="KW-0812">Transmembrane</keyword>
<gene>
    <name evidence="3" type="ORF">SAMN05444851_0558</name>
</gene>
<protein>
    <submittedName>
        <fullName evidence="3">Zc3h12a-like Ribonuclease NYN domain-containing protein</fullName>
    </submittedName>
</protein>
<keyword evidence="1" id="KW-1133">Transmembrane helix</keyword>
<evidence type="ECO:0000256" key="1">
    <source>
        <dbReference type="SAM" id="Phobius"/>
    </source>
</evidence>
<evidence type="ECO:0000313" key="3">
    <source>
        <dbReference type="EMBL" id="SEV96097.1"/>
    </source>
</evidence>
<proteinExistence type="predicted"/>
<name>A0A1I0N5F8_9RHOB</name>
<reference evidence="3 4" key="1">
    <citation type="submission" date="2016-10" db="EMBL/GenBank/DDBJ databases">
        <authorList>
            <person name="de Groot N.N."/>
        </authorList>
    </citation>
    <scope>NUCLEOTIDE SEQUENCE [LARGE SCALE GENOMIC DNA]</scope>
    <source>
        <strain evidence="3 4">DSM 29439</strain>
    </source>
</reference>
<feature type="transmembrane region" description="Helical" evidence="1">
    <location>
        <begin position="28"/>
        <end position="46"/>
    </location>
</feature>